<comment type="subcellular location">
    <subcellularLocation>
        <location evidence="1 12">Endoplasmic reticulum</location>
    </subcellularLocation>
</comment>
<dbReference type="EC" id="2.4.1.141" evidence="4 12"/>
<comment type="catalytic activity">
    <reaction evidence="11">
        <text>an N-acetyl-alpha-D-glucosaminyl-diphospho-di-trans,poly-cis-dolichol + UDP-N-acetyl-alpha-D-glucosamine = an N,N'-diacetylchitobiosyl-diphospho-di-trans,poly-cis-dolichol + UDP + H(+)</text>
        <dbReference type="Rhea" id="RHEA:23380"/>
        <dbReference type="Rhea" id="RHEA-COMP:19507"/>
        <dbReference type="Rhea" id="RHEA-COMP:19510"/>
        <dbReference type="ChEBI" id="CHEBI:15378"/>
        <dbReference type="ChEBI" id="CHEBI:57269"/>
        <dbReference type="ChEBI" id="CHEBI:57705"/>
        <dbReference type="ChEBI" id="CHEBI:58223"/>
        <dbReference type="ChEBI" id="CHEBI:58427"/>
        <dbReference type="EC" id="2.4.1.141"/>
    </reaction>
</comment>
<evidence type="ECO:0000256" key="9">
    <source>
        <dbReference type="ARBA" id="ARBA00024804"/>
    </source>
</evidence>
<dbReference type="GO" id="GO:0005783">
    <property type="term" value="C:endoplasmic reticulum"/>
    <property type="evidence" value="ECO:0007669"/>
    <property type="project" value="UniProtKB-SubCell"/>
</dbReference>
<dbReference type="EMBL" id="KZ819602">
    <property type="protein sequence ID" value="PWN37410.1"/>
    <property type="molecule type" value="Genomic_DNA"/>
</dbReference>
<evidence type="ECO:0000259" key="13">
    <source>
        <dbReference type="Pfam" id="PF04101"/>
    </source>
</evidence>
<evidence type="ECO:0000256" key="3">
    <source>
        <dbReference type="ARBA" id="ARBA00011198"/>
    </source>
</evidence>
<evidence type="ECO:0000256" key="5">
    <source>
        <dbReference type="ARBA" id="ARBA00017468"/>
    </source>
</evidence>
<sequence length="288" mass="31307">MTTTNTNNAPTIFVTVGSTKFTALVAAMLSCKVVDAIADACKHTTSSPRLIIQYGATPLSDILLESGSVLHRTSKGKGKKFDDPLGASGTLPIPMSAFLPKNDQNATPDLVMQDNLLAKSFRLGQTSKLDHPDEDEEDDQLRTKRKHFTFTVQAGTSDGESEVHIELRDYVPDLRPFLLSSDVVISHAGSGTILEALRLPAEQKSKLVVVPNETLMDNHQAELAQALAQQNYLVATRVRGKMGEENRLPSLLQALLSPNASNAPRTTPFPPFIPGRFQTLIDAEMGFL</sequence>
<evidence type="ECO:0000256" key="10">
    <source>
        <dbReference type="ARBA" id="ARBA00032061"/>
    </source>
</evidence>
<keyword evidence="15" id="KW-1185">Reference proteome</keyword>
<dbReference type="OrthoDB" id="20273at2759"/>
<dbReference type="InterPro" id="IPR007235">
    <property type="entry name" value="Glyco_trans_28_C"/>
</dbReference>
<evidence type="ECO:0000256" key="6">
    <source>
        <dbReference type="ARBA" id="ARBA00022676"/>
    </source>
</evidence>
<comment type="function">
    <text evidence="9 12">Involved in protein N-glycosylation. Essential for the second step of the dolichol-linked oligosaccharide pathway.</text>
</comment>
<dbReference type="STRING" id="1280837.A0A316VIS6"/>
<gene>
    <name evidence="12" type="primary">ALG13</name>
    <name evidence="14" type="ORF">FA14DRAFT_159478</name>
</gene>
<evidence type="ECO:0000256" key="1">
    <source>
        <dbReference type="ARBA" id="ARBA00004240"/>
    </source>
</evidence>
<dbReference type="InterPro" id="IPR039042">
    <property type="entry name" value="Alg13-like"/>
</dbReference>
<reference evidence="14 15" key="1">
    <citation type="journal article" date="2018" name="Mol. Biol. Evol.">
        <title>Broad Genomic Sampling Reveals a Smut Pathogenic Ancestry of the Fungal Clade Ustilaginomycotina.</title>
        <authorList>
            <person name="Kijpornyongpan T."/>
            <person name="Mondo S.J."/>
            <person name="Barry K."/>
            <person name="Sandor L."/>
            <person name="Lee J."/>
            <person name="Lipzen A."/>
            <person name="Pangilinan J."/>
            <person name="LaButti K."/>
            <person name="Hainaut M."/>
            <person name="Henrissat B."/>
            <person name="Grigoriev I.V."/>
            <person name="Spatafora J.W."/>
            <person name="Aime M.C."/>
        </authorList>
    </citation>
    <scope>NUCLEOTIDE SEQUENCE [LARGE SCALE GENOMIC DNA]</scope>
    <source>
        <strain evidence="14 15">MCA 3882</strain>
    </source>
</reference>
<evidence type="ECO:0000256" key="7">
    <source>
        <dbReference type="ARBA" id="ARBA00022679"/>
    </source>
</evidence>
<evidence type="ECO:0000256" key="12">
    <source>
        <dbReference type="RuleBase" id="RU362128"/>
    </source>
</evidence>
<evidence type="ECO:0000256" key="4">
    <source>
        <dbReference type="ARBA" id="ARBA00012614"/>
    </source>
</evidence>
<dbReference type="GO" id="GO:0004577">
    <property type="term" value="F:N-acetylglucosaminyldiphosphodolichol N-acetylglucosaminyltransferase activity"/>
    <property type="evidence" value="ECO:0007669"/>
    <property type="project" value="UniProtKB-EC"/>
</dbReference>
<name>A0A316VIS6_9BASI</name>
<dbReference type="PANTHER" id="PTHR12867:SF6">
    <property type="entry name" value="N-ACETYLGLUCOSAMINYLDIPHOSPHODOLICHOL N-ACETYLGLUCOSAMINYLTRANSFERASE"/>
    <property type="match status" value="1"/>
</dbReference>
<keyword evidence="8 12" id="KW-0256">Endoplasmic reticulum</keyword>
<dbReference type="Proteomes" id="UP000245771">
    <property type="component" value="Unassembled WGS sequence"/>
</dbReference>
<evidence type="ECO:0000313" key="15">
    <source>
        <dbReference type="Proteomes" id="UP000245771"/>
    </source>
</evidence>
<feature type="domain" description="Glycosyl transferase family 28 C-terminal" evidence="13">
    <location>
        <begin position="153"/>
        <end position="262"/>
    </location>
</feature>
<evidence type="ECO:0000313" key="14">
    <source>
        <dbReference type="EMBL" id="PWN37410.1"/>
    </source>
</evidence>
<keyword evidence="7 12" id="KW-0808">Transferase</keyword>
<dbReference type="SUPFAM" id="SSF53756">
    <property type="entry name" value="UDP-Glycosyltransferase/glycogen phosphorylase"/>
    <property type="match status" value="1"/>
</dbReference>
<evidence type="ECO:0000256" key="11">
    <source>
        <dbReference type="ARBA" id="ARBA00048184"/>
    </source>
</evidence>
<accession>A0A316VIS6</accession>
<evidence type="ECO:0000256" key="2">
    <source>
        <dbReference type="ARBA" id="ARBA00006962"/>
    </source>
</evidence>
<keyword evidence="6 12" id="KW-0328">Glycosyltransferase</keyword>
<proteinExistence type="inferred from homology"/>
<dbReference type="Pfam" id="PF04101">
    <property type="entry name" value="Glyco_tran_28_C"/>
    <property type="match status" value="1"/>
</dbReference>
<dbReference type="AlphaFoldDB" id="A0A316VIS6"/>
<dbReference type="GO" id="GO:0006488">
    <property type="term" value="P:dolichol-linked oligosaccharide biosynthetic process"/>
    <property type="evidence" value="ECO:0007669"/>
    <property type="project" value="InterPro"/>
</dbReference>
<dbReference type="InParanoid" id="A0A316VIS6"/>
<dbReference type="PANTHER" id="PTHR12867">
    <property type="entry name" value="GLYCOSYL TRANSFERASE-RELATED"/>
    <property type="match status" value="1"/>
</dbReference>
<organism evidence="14 15">
    <name type="scientific">Meira miltonrushii</name>
    <dbReference type="NCBI Taxonomy" id="1280837"/>
    <lineage>
        <taxon>Eukaryota</taxon>
        <taxon>Fungi</taxon>
        <taxon>Dikarya</taxon>
        <taxon>Basidiomycota</taxon>
        <taxon>Ustilaginomycotina</taxon>
        <taxon>Exobasidiomycetes</taxon>
        <taxon>Exobasidiales</taxon>
        <taxon>Brachybasidiaceae</taxon>
        <taxon>Meira</taxon>
    </lineage>
</organism>
<comment type="similarity">
    <text evidence="2 12">Belongs to the glycosyltransferase 28 family.</text>
</comment>
<protein>
    <recommendedName>
        <fullName evidence="5 12">UDP-N-acetylglucosamine transferase subunit ALG13</fullName>
        <ecNumber evidence="4 12">2.4.1.141</ecNumber>
    </recommendedName>
    <alternativeName>
        <fullName evidence="10 12">Asparagine-linked glycosylation protein 13</fullName>
    </alternativeName>
</protein>
<dbReference type="Gene3D" id="3.40.50.2000">
    <property type="entry name" value="Glycogen Phosphorylase B"/>
    <property type="match status" value="1"/>
</dbReference>
<comment type="subunit">
    <text evidence="3 12">Heterodimer with ALG14 to form a functional enzyme.</text>
</comment>
<evidence type="ECO:0000256" key="8">
    <source>
        <dbReference type="ARBA" id="ARBA00022824"/>
    </source>
</evidence>